<comment type="subcellular location">
    <subcellularLocation>
        <location evidence="1">Cell membrane</location>
        <topology evidence="1">Multi-pass membrane protein</topology>
    </subcellularLocation>
</comment>
<dbReference type="RefSeq" id="WP_282909924.1">
    <property type="nucleotide sequence ID" value="NZ_JAGRPV010000001.1"/>
</dbReference>
<evidence type="ECO:0000256" key="3">
    <source>
        <dbReference type="ARBA" id="ARBA00022475"/>
    </source>
</evidence>
<dbReference type="Proteomes" id="UP001161691">
    <property type="component" value="Unassembled WGS sequence"/>
</dbReference>
<organism evidence="9 10">
    <name type="scientific">Cohnella hashimotonis</name>
    <dbReference type="NCBI Taxonomy" id="2826895"/>
    <lineage>
        <taxon>Bacteria</taxon>
        <taxon>Bacillati</taxon>
        <taxon>Bacillota</taxon>
        <taxon>Bacilli</taxon>
        <taxon>Bacillales</taxon>
        <taxon>Paenibacillaceae</taxon>
        <taxon>Cohnella</taxon>
    </lineage>
</organism>
<evidence type="ECO:0000256" key="7">
    <source>
        <dbReference type="SAM" id="Phobius"/>
    </source>
</evidence>
<accession>A0ABT6TMR3</accession>
<sequence length="380" mass="43826">MTQARRYIPEINLLRAMAILAVVMIHATSNALVQLQTSSSFYGLYVFLHEFAVFAVPAFIFISGFVLTYNYVGKPLNGGTIAVFYRKRIWNAVLPYAIFSLLYFLLKAKFAPTADSATKFLGQLLTGQAYGHLYFMFVIIQYYILFPILLLALRSGWVRRHIWWIGIVLQFGYYYLNREYIVHQTGWPDVLHRTGSLFISYFGVFTVAMWIAIHYERILSWFAARPAARRLSALLAYALWLASGFYFVYLRYQGLVHKDWADGQVFTYTQFVFNIASAIALFLLSNLILRRPKALLARLLGNIGICSFGIYFVHPAVLYYYRDMPVPGNGMLFHVYYVCEYLAALLVAWGITWAIQRNFRWAWILFGTSSVPKKKPSASQ</sequence>
<feature type="transmembrane region" description="Helical" evidence="7">
    <location>
        <begin position="12"/>
        <end position="33"/>
    </location>
</feature>
<dbReference type="Pfam" id="PF01757">
    <property type="entry name" value="Acyl_transf_3"/>
    <property type="match status" value="1"/>
</dbReference>
<keyword evidence="4 7" id="KW-0812">Transmembrane</keyword>
<evidence type="ECO:0000259" key="8">
    <source>
        <dbReference type="Pfam" id="PF01757"/>
    </source>
</evidence>
<feature type="transmembrane region" description="Helical" evidence="7">
    <location>
        <begin position="333"/>
        <end position="355"/>
    </location>
</feature>
<dbReference type="EMBL" id="JAGRPV010000001">
    <property type="protein sequence ID" value="MDI4647127.1"/>
    <property type="molecule type" value="Genomic_DNA"/>
</dbReference>
<protein>
    <submittedName>
        <fullName evidence="9">Acyltransferase</fullName>
        <ecNumber evidence="9">2.3.1.-</ecNumber>
    </submittedName>
</protein>
<dbReference type="EC" id="2.3.1.-" evidence="9"/>
<feature type="transmembrane region" description="Helical" evidence="7">
    <location>
        <begin position="133"/>
        <end position="153"/>
    </location>
</feature>
<evidence type="ECO:0000256" key="6">
    <source>
        <dbReference type="ARBA" id="ARBA00023136"/>
    </source>
</evidence>
<keyword evidence="9" id="KW-0808">Transferase</keyword>
<reference evidence="9" key="1">
    <citation type="submission" date="2023-04" db="EMBL/GenBank/DDBJ databases">
        <title>Comparative genomic analysis of Cohnella hashimotonis sp. nov., isolated from the International Space Station.</title>
        <authorList>
            <person name="Venkateswaran K."/>
            <person name="Simpson A."/>
        </authorList>
    </citation>
    <scope>NUCLEOTIDE SEQUENCE</scope>
    <source>
        <strain evidence="9">F6_2S_P_1</strain>
    </source>
</reference>
<evidence type="ECO:0000313" key="9">
    <source>
        <dbReference type="EMBL" id="MDI4647127.1"/>
    </source>
</evidence>
<name>A0ABT6TMR3_9BACL</name>
<keyword evidence="10" id="KW-1185">Reference proteome</keyword>
<evidence type="ECO:0000256" key="5">
    <source>
        <dbReference type="ARBA" id="ARBA00022989"/>
    </source>
</evidence>
<keyword evidence="6 7" id="KW-0472">Membrane</keyword>
<feature type="transmembrane region" description="Helical" evidence="7">
    <location>
        <begin position="299"/>
        <end position="321"/>
    </location>
</feature>
<feature type="domain" description="Acyltransferase 3" evidence="8">
    <location>
        <begin position="9"/>
        <end position="353"/>
    </location>
</feature>
<keyword evidence="9" id="KW-0012">Acyltransferase</keyword>
<dbReference type="PANTHER" id="PTHR40074:SF2">
    <property type="entry name" value="O-ACETYLTRANSFERASE WECH"/>
    <property type="match status" value="1"/>
</dbReference>
<dbReference type="PANTHER" id="PTHR40074">
    <property type="entry name" value="O-ACETYLTRANSFERASE WECH"/>
    <property type="match status" value="1"/>
</dbReference>
<evidence type="ECO:0000256" key="4">
    <source>
        <dbReference type="ARBA" id="ARBA00022692"/>
    </source>
</evidence>
<comment type="caution">
    <text evidence="9">The sequence shown here is derived from an EMBL/GenBank/DDBJ whole genome shotgun (WGS) entry which is preliminary data.</text>
</comment>
<proteinExistence type="inferred from homology"/>
<gene>
    <name evidence="9" type="ORF">KB449_19285</name>
</gene>
<dbReference type="GO" id="GO:0016746">
    <property type="term" value="F:acyltransferase activity"/>
    <property type="evidence" value="ECO:0007669"/>
    <property type="project" value="UniProtKB-KW"/>
</dbReference>
<feature type="transmembrane region" description="Helical" evidence="7">
    <location>
        <begin position="45"/>
        <end position="69"/>
    </location>
</feature>
<feature type="transmembrane region" description="Helical" evidence="7">
    <location>
        <begin position="196"/>
        <end position="215"/>
    </location>
</feature>
<feature type="transmembrane region" description="Helical" evidence="7">
    <location>
        <begin position="227"/>
        <end position="248"/>
    </location>
</feature>
<feature type="transmembrane region" description="Helical" evidence="7">
    <location>
        <begin position="89"/>
        <end position="106"/>
    </location>
</feature>
<feature type="transmembrane region" description="Helical" evidence="7">
    <location>
        <begin position="160"/>
        <end position="176"/>
    </location>
</feature>
<evidence type="ECO:0000256" key="1">
    <source>
        <dbReference type="ARBA" id="ARBA00004651"/>
    </source>
</evidence>
<comment type="similarity">
    <text evidence="2">Belongs to the acyltransferase 3 family.</text>
</comment>
<evidence type="ECO:0000313" key="10">
    <source>
        <dbReference type="Proteomes" id="UP001161691"/>
    </source>
</evidence>
<keyword evidence="3" id="KW-1003">Cell membrane</keyword>
<keyword evidence="5 7" id="KW-1133">Transmembrane helix</keyword>
<feature type="transmembrane region" description="Helical" evidence="7">
    <location>
        <begin position="268"/>
        <end position="287"/>
    </location>
</feature>
<dbReference type="InterPro" id="IPR002656">
    <property type="entry name" value="Acyl_transf_3_dom"/>
</dbReference>
<evidence type="ECO:0000256" key="2">
    <source>
        <dbReference type="ARBA" id="ARBA00007400"/>
    </source>
</evidence>